<dbReference type="Proteomes" id="UP000823921">
    <property type="component" value="Unassembled WGS sequence"/>
</dbReference>
<dbReference type="InterPro" id="IPR010093">
    <property type="entry name" value="SinI_DNA-bd"/>
</dbReference>
<feature type="domain" description="Helix-turn-helix" evidence="1">
    <location>
        <begin position="15"/>
        <end position="63"/>
    </location>
</feature>
<accession>A0A9D2MM18</accession>
<reference evidence="2" key="1">
    <citation type="journal article" date="2021" name="PeerJ">
        <title>Extensive microbial diversity within the chicken gut microbiome revealed by metagenomics and culture.</title>
        <authorList>
            <person name="Gilroy R."/>
            <person name="Ravi A."/>
            <person name="Getino M."/>
            <person name="Pursley I."/>
            <person name="Horton D.L."/>
            <person name="Alikhan N.F."/>
            <person name="Baker D."/>
            <person name="Gharbi K."/>
            <person name="Hall N."/>
            <person name="Watson M."/>
            <person name="Adriaenssens E.M."/>
            <person name="Foster-Nyarko E."/>
            <person name="Jarju S."/>
            <person name="Secka A."/>
            <person name="Antonio M."/>
            <person name="Oren A."/>
            <person name="Chaudhuri R.R."/>
            <person name="La Ragione R."/>
            <person name="Hildebrand F."/>
            <person name="Pallen M.J."/>
        </authorList>
    </citation>
    <scope>NUCLEOTIDE SEQUENCE</scope>
    <source>
        <strain evidence="2">CHK192-8294</strain>
    </source>
</reference>
<dbReference type="EMBL" id="DWXO01000066">
    <property type="protein sequence ID" value="HJB80637.1"/>
    <property type="molecule type" value="Genomic_DNA"/>
</dbReference>
<reference evidence="2" key="2">
    <citation type="submission" date="2021-04" db="EMBL/GenBank/DDBJ databases">
        <authorList>
            <person name="Gilroy R."/>
        </authorList>
    </citation>
    <scope>NUCLEOTIDE SEQUENCE</scope>
    <source>
        <strain evidence="2">CHK192-8294</strain>
    </source>
</reference>
<dbReference type="InterPro" id="IPR041657">
    <property type="entry name" value="HTH_17"/>
</dbReference>
<sequence length="66" mass="7567">MDKVMFRKVEELPLVLTPAEISGLLGISRNTAYELLHSKDFPAFRIGKQYRVSRERFVAWLNGEAA</sequence>
<dbReference type="Pfam" id="PF12728">
    <property type="entry name" value="HTH_17"/>
    <property type="match status" value="1"/>
</dbReference>
<protein>
    <submittedName>
        <fullName evidence="2">Helix-turn-helix domain-containing protein</fullName>
    </submittedName>
</protein>
<evidence type="ECO:0000259" key="1">
    <source>
        <dbReference type="Pfam" id="PF12728"/>
    </source>
</evidence>
<evidence type="ECO:0000313" key="3">
    <source>
        <dbReference type="Proteomes" id="UP000823921"/>
    </source>
</evidence>
<proteinExistence type="predicted"/>
<organism evidence="2 3">
    <name type="scientific">Candidatus Flavonifractor intestinigallinarum</name>
    <dbReference type="NCBI Taxonomy" id="2838586"/>
    <lineage>
        <taxon>Bacteria</taxon>
        <taxon>Bacillati</taxon>
        <taxon>Bacillota</taxon>
        <taxon>Clostridia</taxon>
        <taxon>Eubacteriales</taxon>
        <taxon>Oscillospiraceae</taxon>
        <taxon>Flavonifractor</taxon>
    </lineage>
</organism>
<name>A0A9D2MM18_9FIRM</name>
<comment type="caution">
    <text evidence="2">The sequence shown here is derived from an EMBL/GenBank/DDBJ whole genome shotgun (WGS) entry which is preliminary data.</text>
</comment>
<dbReference type="NCBIfam" id="TIGR01764">
    <property type="entry name" value="excise"/>
    <property type="match status" value="1"/>
</dbReference>
<evidence type="ECO:0000313" key="2">
    <source>
        <dbReference type="EMBL" id="HJB80637.1"/>
    </source>
</evidence>
<dbReference type="AlphaFoldDB" id="A0A9D2MM18"/>
<gene>
    <name evidence="2" type="ORF">H9712_06610</name>
</gene>
<dbReference type="GO" id="GO:0003677">
    <property type="term" value="F:DNA binding"/>
    <property type="evidence" value="ECO:0007669"/>
    <property type="project" value="InterPro"/>
</dbReference>